<feature type="transmembrane region" description="Helical" evidence="8">
    <location>
        <begin position="243"/>
        <end position="264"/>
    </location>
</feature>
<dbReference type="RefSeq" id="WP_344733966.1">
    <property type="nucleotide sequence ID" value="NZ_BAAAZH010000020.1"/>
</dbReference>
<evidence type="ECO:0000313" key="9">
    <source>
        <dbReference type="EMBL" id="GAA4121783.1"/>
    </source>
</evidence>
<dbReference type="PANTHER" id="PTHR34184:SF4">
    <property type="entry name" value="UPF0718 PROTEIN YCGR"/>
    <property type="match status" value="1"/>
</dbReference>
<keyword evidence="10" id="KW-1185">Reference proteome</keyword>
<dbReference type="Pfam" id="PF03773">
    <property type="entry name" value="ArsP_1"/>
    <property type="match status" value="1"/>
</dbReference>
<feature type="transmembrane region" description="Helical" evidence="8">
    <location>
        <begin position="310"/>
        <end position="333"/>
    </location>
</feature>
<accession>A0ABP7XMW9</accession>
<dbReference type="InterPro" id="IPR005524">
    <property type="entry name" value="DUF318"/>
</dbReference>
<evidence type="ECO:0000256" key="2">
    <source>
        <dbReference type="ARBA" id="ARBA00006386"/>
    </source>
</evidence>
<feature type="transmembrane region" description="Helical" evidence="8">
    <location>
        <begin position="215"/>
        <end position="236"/>
    </location>
</feature>
<feature type="region of interest" description="Disordered" evidence="7">
    <location>
        <begin position="1"/>
        <end position="20"/>
    </location>
</feature>
<feature type="transmembrane region" description="Helical" evidence="8">
    <location>
        <begin position="164"/>
        <end position="186"/>
    </location>
</feature>
<evidence type="ECO:0000256" key="1">
    <source>
        <dbReference type="ARBA" id="ARBA00004651"/>
    </source>
</evidence>
<feature type="transmembrane region" description="Helical" evidence="8">
    <location>
        <begin position="270"/>
        <end position="290"/>
    </location>
</feature>
<dbReference type="PANTHER" id="PTHR34184">
    <property type="entry name" value="UPF0718 PROTEIN YCGR"/>
    <property type="match status" value="1"/>
</dbReference>
<evidence type="ECO:0000256" key="3">
    <source>
        <dbReference type="ARBA" id="ARBA00022475"/>
    </source>
</evidence>
<keyword evidence="3" id="KW-1003">Cell membrane</keyword>
<comment type="caution">
    <text evidence="9">The sequence shown here is derived from an EMBL/GenBank/DDBJ whole genome shotgun (WGS) entry which is preliminary data.</text>
</comment>
<keyword evidence="6 8" id="KW-0472">Membrane</keyword>
<evidence type="ECO:0000256" key="4">
    <source>
        <dbReference type="ARBA" id="ARBA00022692"/>
    </source>
</evidence>
<dbReference type="Proteomes" id="UP001501495">
    <property type="component" value="Unassembled WGS sequence"/>
</dbReference>
<keyword evidence="5 8" id="KW-1133">Transmembrane helix</keyword>
<sequence>MTTAAPADSPPGPQRPRSRERWLGQPELVAAAILLILLGQSWISPLFDSERLATWCTVFVAVVVQSTPFLLGGVLLSAFIATVLSDRLLARVVPTRNVLAVPAAGIAGIGLPGCECAAVPVASSLIRRGVAPAVALTFLLAAPAVNPAVLVSTAVAFPGQPEMVLARFSASMATAVLVGWFCLWRGERLPLRLPTLAAEHGTGWRGYATAVRHDFIHAGGFLVLGAMLAAGVNTFVPTHIVDTVAGQAVLGILTLAVFAFIVALCSESDAFVAASLTAFSDTAKLVFLVVGPAMDIKLASMEAGQFGRAFAVRFVPVVVITAIGSAVLTGWWLL</sequence>
<organism evidence="9 10">
    <name type="scientific">Nocardioides fonticola</name>
    <dbReference type="NCBI Taxonomy" id="450363"/>
    <lineage>
        <taxon>Bacteria</taxon>
        <taxon>Bacillati</taxon>
        <taxon>Actinomycetota</taxon>
        <taxon>Actinomycetes</taxon>
        <taxon>Propionibacteriales</taxon>
        <taxon>Nocardioidaceae</taxon>
        <taxon>Nocardioides</taxon>
    </lineage>
</organism>
<proteinExistence type="inferred from homology"/>
<name>A0ABP7XMW9_9ACTN</name>
<evidence type="ECO:0000256" key="5">
    <source>
        <dbReference type="ARBA" id="ARBA00022989"/>
    </source>
</evidence>
<dbReference type="EMBL" id="BAAAZH010000020">
    <property type="protein sequence ID" value="GAA4121783.1"/>
    <property type="molecule type" value="Genomic_DNA"/>
</dbReference>
<evidence type="ECO:0000256" key="8">
    <source>
        <dbReference type="SAM" id="Phobius"/>
    </source>
</evidence>
<feature type="transmembrane region" description="Helical" evidence="8">
    <location>
        <begin position="28"/>
        <end position="46"/>
    </location>
</feature>
<evidence type="ECO:0000256" key="6">
    <source>
        <dbReference type="ARBA" id="ARBA00023136"/>
    </source>
</evidence>
<keyword evidence="4 8" id="KW-0812">Transmembrane</keyword>
<protein>
    <submittedName>
        <fullName evidence="9">Permease</fullName>
    </submittedName>
</protein>
<dbReference type="InterPro" id="IPR052923">
    <property type="entry name" value="UPF0718"/>
</dbReference>
<feature type="transmembrane region" description="Helical" evidence="8">
    <location>
        <begin position="133"/>
        <end position="157"/>
    </location>
</feature>
<reference evidence="10" key="1">
    <citation type="journal article" date="2019" name="Int. J. Syst. Evol. Microbiol.">
        <title>The Global Catalogue of Microorganisms (GCM) 10K type strain sequencing project: providing services to taxonomists for standard genome sequencing and annotation.</title>
        <authorList>
            <consortium name="The Broad Institute Genomics Platform"/>
            <consortium name="The Broad Institute Genome Sequencing Center for Infectious Disease"/>
            <person name="Wu L."/>
            <person name="Ma J."/>
        </authorList>
    </citation>
    <scope>NUCLEOTIDE SEQUENCE [LARGE SCALE GENOMIC DNA]</scope>
    <source>
        <strain evidence="10">JCM 16703</strain>
    </source>
</reference>
<evidence type="ECO:0000256" key="7">
    <source>
        <dbReference type="SAM" id="MobiDB-lite"/>
    </source>
</evidence>
<feature type="transmembrane region" description="Helical" evidence="8">
    <location>
        <begin position="52"/>
        <end position="85"/>
    </location>
</feature>
<comment type="similarity">
    <text evidence="2">Belongs to the UPF0718 family.</text>
</comment>
<gene>
    <name evidence="9" type="ORF">GCM10022215_27010</name>
</gene>
<comment type="subcellular location">
    <subcellularLocation>
        <location evidence="1">Cell membrane</location>
        <topology evidence="1">Multi-pass membrane protein</topology>
    </subcellularLocation>
</comment>
<evidence type="ECO:0000313" key="10">
    <source>
        <dbReference type="Proteomes" id="UP001501495"/>
    </source>
</evidence>